<feature type="region of interest" description="Disordered" evidence="1">
    <location>
        <begin position="350"/>
        <end position="369"/>
    </location>
</feature>
<keyword evidence="2" id="KW-0732">Signal</keyword>
<keyword evidence="4" id="KW-1185">Reference proteome</keyword>
<feature type="region of interest" description="Disordered" evidence="1">
    <location>
        <begin position="115"/>
        <end position="141"/>
    </location>
</feature>
<evidence type="ECO:0008006" key="5">
    <source>
        <dbReference type="Google" id="ProtNLM"/>
    </source>
</evidence>
<sequence>MNRRHYSFWAKCLQLVLMVLALDHAHAQPTGGDVFSSDSGNGKTWWDVKRRDYPDCAGLVDQHESMTQELYRLDAEAKRSVEPQRKQIVQQINDLSHQRTQVQRQIFACIRASGGKESTLSPSAPDREGVATRDSPGGDTVRAEEILTPQGRKLLFQLGAEMNEIAKEQGGHSDAGSEFLGGLADWAGETIQFLAQKPGAPVEQTAKGIMDYLTNDNAANHRALRSAAEEAVRDFKKNPARFLGKNLPDLLPTPGSATNKARALQRISQVEKGAGRIKRMAASEKKLEGFYKKVGPPAEGYGTKVQEHACFAINSCVDEALAEAQLFKTGGPIGDGTPWKITGVRGLETPKFPDAPSGRPPLTPDSPNWPKGMPYDPNQPLLDLRHTPDQLYAKLKPYGDNFAPKRPGTYNPEQLDMIWNGRPIPMEGPEHIAKLLEREGIGSQGLVIAEYKRPQGNVSGHVINFQNPDGKVAVIDRTHLRKDVSEVENWLFFPIY</sequence>
<name>A0A1W1I7Y5_9BACT</name>
<evidence type="ECO:0000313" key="3">
    <source>
        <dbReference type="EMBL" id="SLM48969.1"/>
    </source>
</evidence>
<feature type="signal peptide" evidence="2">
    <location>
        <begin position="1"/>
        <end position="27"/>
    </location>
</feature>
<evidence type="ECO:0000313" key="4">
    <source>
        <dbReference type="Proteomes" id="UP000192042"/>
    </source>
</evidence>
<reference evidence="3 4" key="1">
    <citation type="submission" date="2017-03" db="EMBL/GenBank/DDBJ databases">
        <authorList>
            <person name="Afonso C.L."/>
            <person name="Miller P.J."/>
            <person name="Scott M.A."/>
            <person name="Spackman E."/>
            <person name="Goraichik I."/>
            <person name="Dimitrov K.M."/>
            <person name="Suarez D.L."/>
            <person name="Swayne D.E."/>
        </authorList>
    </citation>
    <scope>NUCLEOTIDE SEQUENCE [LARGE SCALE GENOMIC DNA]</scope>
    <source>
        <strain evidence="3">Genome sequencing of Nitrospira japonica strain NJ11</strain>
    </source>
</reference>
<dbReference type="Proteomes" id="UP000192042">
    <property type="component" value="Chromosome I"/>
</dbReference>
<dbReference type="EMBL" id="LT828648">
    <property type="protein sequence ID" value="SLM48969.1"/>
    <property type="molecule type" value="Genomic_DNA"/>
</dbReference>
<dbReference type="KEGG" id="nja:NSJP_2802"/>
<protein>
    <recommendedName>
        <fullName evidence="5">Tox-PL domain-containing protein</fullName>
    </recommendedName>
</protein>
<dbReference type="AlphaFoldDB" id="A0A1W1I7Y5"/>
<feature type="chain" id="PRO_5013071474" description="Tox-PL domain-containing protein" evidence="2">
    <location>
        <begin position="28"/>
        <end position="496"/>
    </location>
</feature>
<proteinExistence type="predicted"/>
<evidence type="ECO:0000256" key="1">
    <source>
        <dbReference type="SAM" id="MobiDB-lite"/>
    </source>
</evidence>
<evidence type="ECO:0000256" key="2">
    <source>
        <dbReference type="SAM" id="SignalP"/>
    </source>
</evidence>
<organism evidence="3 4">
    <name type="scientific">Nitrospira japonica</name>
    <dbReference type="NCBI Taxonomy" id="1325564"/>
    <lineage>
        <taxon>Bacteria</taxon>
        <taxon>Pseudomonadati</taxon>
        <taxon>Nitrospirota</taxon>
        <taxon>Nitrospiria</taxon>
        <taxon>Nitrospirales</taxon>
        <taxon>Nitrospiraceae</taxon>
        <taxon>Nitrospira</taxon>
    </lineage>
</organism>
<accession>A0A1W1I7Y5</accession>
<gene>
    <name evidence="3" type="ORF">NSJP_2802</name>
</gene>